<keyword evidence="3" id="KW-1185">Reference proteome</keyword>
<organism evidence="2 3">
    <name type="scientific">Liparis tanakae</name>
    <name type="common">Tanaka's snailfish</name>
    <dbReference type="NCBI Taxonomy" id="230148"/>
    <lineage>
        <taxon>Eukaryota</taxon>
        <taxon>Metazoa</taxon>
        <taxon>Chordata</taxon>
        <taxon>Craniata</taxon>
        <taxon>Vertebrata</taxon>
        <taxon>Euteleostomi</taxon>
        <taxon>Actinopterygii</taxon>
        <taxon>Neopterygii</taxon>
        <taxon>Teleostei</taxon>
        <taxon>Neoteleostei</taxon>
        <taxon>Acanthomorphata</taxon>
        <taxon>Eupercaria</taxon>
        <taxon>Perciformes</taxon>
        <taxon>Cottioidei</taxon>
        <taxon>Cottales</taxon>
        <taxon>Liparidae</taxon>
        <taxon>Liparis</taxon>
    </lineage>
</organism>
<feature type="region of interest" description="Disordered" evidence="1">
    <location>
        <begin position="1"/>
        <end position="98"/>
    </location>
</feature>
<protein>
    <submittedName>
        <fullName evidence="2">Uncharacterized protein</fullName>
    </submittedName>
</protein>
<gene>
    <name evidence="2" type="ORF">EYF80_065617</name>
</gene>
<feature type="compositionally biased region" description="Basic and acidic residues" evidence="1">
    <location>
        <begin position="86"/>
        <end position="98"/>
    </location>
</feature>
<evidence type="ECO:0000313" key="3">
    <source>
        <dbReference type="Proteomes" id="UP000314294"/>
    </source>
</evidence>
<evidence type="ECO:0000256" key="1">
    <source>
        <dbReference type="SAM" id="MobiDB-lite"/>
    </source>
</evidence>
<accession>A0A4Z2E681</accession>
<dbReference type="AlphaFoldDB" id="A0A4Z2E681"/>
<name>A0A4Z2E681_9TELE</name>
<feature type="compositionally biased region" description="Basic and acidic residues" evidence="1">
    <location>
        <begin position="1"/>
        <end position="21"/>
    </location>
</feature>
<comment type="caution">
    <text evidence="2">The sequence shown here is derived from an EMBL/GenBank/DDBJ whole genome shotgun (WGS) entry which is preliminary data.</text>
</comment>
<sequence>MEAWRDGGMEGWRHGGMEGWRDGGGPASFVFGSEDVNEIAPAKAAQRSEVRGQRSKVRGQRDGDAKEHEKRLHVGPNGETPADNVNRTEGERNKRTRG</sequence>
<reference evidence="2 3" key="1">
    <citation type="submission" date="2019-03" db="EMBL/GenBank/DDBJ databases">
        <title>First draft genome of Liparis tanakae, snailfish: a comprehensive survey of snailfish specific genes.</title>
        <authorList>
            <person name="Kim W."/>
            <person name="Song I."/>
            <person name="Jeong J.-H."/>
            <person name="Kim D."/>
            <person name="Kim S."/>
            <person name="Ryu S."/>
            <person name="Song J.Y."/>
            <person name="Lee S.K."/>
        </authorList>
    </citation>
    <scope>NUCLEOTIDE SEQUENCE [LARGE SCALE GENOMIC DNA]</scope>
    <source>
        <tissue evidence="2">Muscle</tissue>
    </source>
</reference>
<evidence type="ECO:0000313" key="2">
    <source>
        <dbReference type="EMBL" id="TNN24259.1"/>
    </source>
</evidence>
<feature type="compositionally biased region" description="Basic and acidic residues" evidence="1">
    <location>
        <begin position="59"/>
        <end position="72"/>
    </location>
</feature>
<proteinExistence type="predicted"/>
<dbReference type="EMBL" id="SRLO01015924">
    <property type="protein sequence ID" value="TNN24259.1"/>
    <property type="molecule type" value="Genomic_DNA"/>
</dbReference>
<dbReference type="Proteomes" id="UP000314294">
    <property type="component" value="Unassembled WGS sequence"/>
</dbReference>